<feature type="region of interest" description="Disordered" evidence="1">
    <location>
        <begin position="1"/>
        <end position="33"/>
    </location>
</feature>
<protein>
    <submittedName>
        <fullName evidence="2">Uncharacterized protein</fullName>
    </submittedName>
</protein>
<organism evidence="2 3">
    <name type="scientific">Trichinella murrelli</name>
    <dbReference type="NCBI Taxonomy" id="144512"/>
    <lineage>
        <taxon>Eukaryota</taxon>
        <taxon>Metazoa</taxon>
        <taxon>Ecdysozoa</taxon>
        <taxon>Nematoda</taxon>
        <taxon>Enoplea</taxon>
        <taxon>Dorylaimia</taxon>
        <taxon>Trichinellida</taxon>
        <taxon>Trichinellidae</taxon>
        <taxon>Trichinella</taxon>
    </lineage>
</organism>
<reference evidence="2 3" key="1">
    <citation type="submission" date="2015-01" db="EMBL/GenBank/DDBJ databases">
        <title>Evolution of Trichinella species and genotypes.</title>
        <authorList>
            <person name="Korhonen P.K."/>
            <person name="Edoardo P."/>
            <person name="Giuseppe L.R."/>
            <person name="Gasser R.B."/>
        </authorList>
    </citation>
    <scope>NUCLEOTIDE SEQUENCE [LARGE SCALE GENOMIC DNA]</scope>
    <source>
        <strain evidence="2">ISS417</strain>
    </source>
</reference>
<proteinExistence type="predicted"/>
<gene>
    <name evidence="2" type="ORF">T05_7757</name>
</gene>
<accession>A0A0V0SQB8</accession>
<sequence length="33" mass="3605">NNGSKNSKEQPTTAARTVKNSQQRSSTDFPPDI</sequence>
<evidence type="ECO:0000313" key="2">
    <source>
        <dbReference type="EMBL" id="KRX28910.1"/>
    </source>
</evidence>
<feature type="non-terminal residue" evidence="2">
    <location>
        <position position="1"/>
    </location>
</feature>
<dbReference type="AlphaFoldDB" id="A0A0V0SQB8"/>
<dbReference type="EMBL" id="JYDJ01003883">
    <property type="protein sequence ID" value="KRX28910.1"/>
    <property type="molecule type" value="Genomic_DNA"/>
</dbReference>
<evidence type="ECO:0000256" key="1">
    <source>
        <dbReference type="SAM" id="MobiDB-lite"/>
    </source>
</evidence>
<comment type="caution">
    <text evidence="2">The sequence shown here is derived from an EMBL/GenBank/DDBJ whole genome shotgun (WGS) entry which is preliminary data.</text>
</comment>
<evidence type="ECO:0000313" key="3">
    <source>
        <dbReference type="Proteomes" id="UP000055048"/>
    </source>
</evidence>
<feature type="non-terminal residue" evidence="2">
    <location>
        <position position="33"/>
    </location>
</feature>
<keyword evidence="3" id="KW-1185">Reference proteome</keyword>
<name>A0A0V0SQB8_9BILA</name>
<dbReference type="Proteomes" id="UP000055048">
    <property type="component" value="Unassembled WGS sequence"/>
</dbReference>